<reference evidence="7 8" key="2">
    <citation type="journal article" date="2019" name="G3 (Bethesda)">
        <title>Hybrid Assembly of the Genome of the Entomopathogenic Nematode Steinernema carpocapsae Identifies the X-Chromosome.</title>
        <authorList>
            <person name="Serra L."/>
            <person name="Macchietto M."/>
            <person name="Macias-Munoz A."/>
            <person name="McGill C.J."/>
            <person name="Rodriguez I.M."/>
            <person name="Rodriguez B."/>
            <person name="Murad R."/>
            <person name="Mortazavi A."/>
        </authorList>
    </citation>
    <scope>NUCLEOTIDE SEQUENCE [LARGE SCALE GENOMIC DNA]</scope>
    <source>
        <strain evidence="7 8">ALL</strain>
    </source>
</reference>
<gene>
    <name evidence="7" type="ORF">L596_012198</name>
</gene>
<accession>A0A4U5NX65</accession>
<keyword evidence="3 6" id="KW-0812">Transmembrane</keyword>
<comment type="similarity">
    <text evidence="2">Belongs to the nematode receptor-like protein srd family.</text>
</comment>
<protein>
    <recommendedName>
        <fullName evidence="9">G-protein coupled receptors family 1 profile domain-containing protein</fullName>
    </recommendedName>
</protein>
<keyword evidence="8" id="KW-1185">Reference proteome</keyword>
<feature type="transmembrane region" description="Helical" evidence="6">
    <location>
        <begin position="143"/>
        <end position="166"/>
    </location>
</feature>
<evidence type="ECO:0000256" key="2">
    <source>
        <dbReference type="ARBA" id="ARBA00009166"/>
    </source>
</evidence>
<dbReference type="EMBL" id="AZBU02000003">
    <property type="protein sequence ID" value="TKR87863.1"/>
    <property type="molecule type" value="Genomic_DNA"/>
</dbReference>
<evidence type="ECO:0000256" key="1">
    <source>
        <dbReference type="ARBA" id="ARBA00004141"/>
    </source>
</evidence>
<name>A0A4U5NX65_STECR</name>
<evidence type="ECO:0000256" key="4">
    <source>
        <dbReference type="ARBA" id="ARBA00022989"/>
    </source>
</evidence>
<keyword evidence="4 6" id="KW-1133">Transmembrane helix</keyword>
<evidence type="ECO:0000256" key="3">
    <source>
        <dbReference type="ARBA" id="ARBA00022692"/>
    </source>
</evidence>
<dbReference type="GO" id="GO:0016020">
    <property type="term" value="C:membrane"/>
    <property type="evidence" value="ECO:0007669"/>
    <property type="project" value="UniProtKB-SubCell"/>
</dbReference>
<comment type="subcellular location">
    <subcellularLocation>
        <location evidence="1">Membrane</location>
        <topology evidence="1">Multi-pass membrane protein</topology>
    </subcellularLocation>
</comment>
<keyword evidence="5 6" id="KW-0472">Membrane</keyword>
<comment type="caution">
    <text evidence="7">The sequence shown here is derived from an EMBL/GenBank/DDBJ whole genome shotgun (WGS) entry which is preliminary data.</text>
</comment>
<evidence type="ECO:0000313" key="8">
    <source>
        <dbReference type="Proteomes" id="UP000298663"/>
    </source>
</evidence>
<organism evidence="7 8">
    <name type="scientific">Steinernema carpocapsae</name>
    <name type="common">Entomopathogenic nematode</name>
    <dbReference type="NCBI Taxonomy" id="34508"/>
    <lineage>
        <taxon>Eukaryota</taxon>
        <taxon>Metazoa</taxon>
        <taxon>Ecdysozoa</taxon>
        <taxon>Nematoda</taxon>
        <taxon>Chromadorea</taxon>
        <taxon>Rhabditida</taxon>
        <taxon>Tylenchina</taxon>
        <taxon>Panagrolaimomorpha</taxon>
        <taxon>Strongyloidoidea</taxon>
        <taxon>Steinernematidae</taxon>
        <taxon>Steinernema</taxon>
    </lineage>
</organism>
<dbReference type="AlphaFoldDB" id="A0A4U5NX65"/>
<sequence length="235" mass="26982">MFCAIPLSFAFRYLVLIEREQPAFISSKDLKYLTLVPYALGILSTVSYALGSESSIFLREQVRSHYPSYNLSSHVLFGTNLLHFPHQFIALFLPTIPVFPTFFLTLRFKSKTIAYLDSHKQTMSPLTLFAHHRIIKALSIQSMLPFFFLVIPVNVFFVIWFFKLGIPLVEHSLFFCASIIGFLNPIATFYFINPYQQALRTTFKAAVSRRLSLIAPAWVSSAQWSHLQQNAINFP</sequence>
<feature type="transmembrane region" description="Helical" evidence="6">
    <location>
        <begin position="88"/>
        <end position="106"/>
    </location>
</feature>
<evidence type="ECO:0008006" key="9">
    <source>
        <dbReference type="Google" id="ProtNLM"/>
    </source>
</evidence>
<proteinExistence type="inferred from homology"/>
<evidence type="ECO:0000256" key="6">
    <source>
        <dbReference type="SAM" id="Phobius"/>
    </source>
</evidence>
<evidence type="ECO:0000256" key="5">
    <source>
        <dbReference type="ARBA" id="ARBA00023136"/>
    </source>
</evidence>
<dbReference type="InterPro" id="IPR050920">
    <property type="entry name" value="Nematode_rcpt-like_delta"/>
</dbReference>
<dbReference type="Proteomes" id="UP000298663">
    <property type="component" value="Unassembled WGS sequence"/>
</dbReference>
<dbReference type="OrthoDB" id="5876986at2759"/>
<dbReference type="Pfam" id="PF10317">
    <property type="entry name" value="7TM_GPCR_Srd"/>
    <property type="match status" value="1"/>
</dbReference>
<reference evidence="7 8" key="1">
    <citation type="journal article" date="2015" name="Genome Biol.">
        <title>Comparative genomics of Steinernema reveals deeply conserved gene regulatory networks.</title>
        <authorList>
            <person name="Dillman A.R."/>
            <person name="Macchietto M."/>
            <person name="Porter C.F."/>
            <person name="Rogers A."/>
            <person name="Williams B."/>
            <person name="Antoshechkin I."/>
            <person name="Lee M.M."/>
            <person name="Goodwin Z."/>
            <person name="Lu X."/>
            <person name="Lewis E.E."/>
            <person name="Goodrich-Blair H."/>
            <person name="Stock S.P."/>
            <person name="Adams B.J."/>
            <person name="Sternberg P.W."/>
            <person name="Mortazavi A."/>
        </authorList>
    </citation>
    <scope>NUCLEOTIDE SEQUENCE [LARGE SCALE GENOMIC DNA]</scope>
    <source>
        <strain evidence="7 8">ALL</strain>
    </source>
</reference>
<dbReference type="InterPro" id="IPR019421">
    <property type="entry name" value="7TM_GPCR_serpentine_rcpt_Srd"/>
</dbReference>
<feature type="transmembrane region" description="Helical" evidence="6">
    <location>
        <begin position="172"/>
        <end position="192"/>
    </location>
</feature>
<dbReference type="PANTHER" id="PTHR22945:SF40">
    <property type="entry name" value="SERPENTINE RECEPTOR, CLASS D (DELTA)-RELATED"/>
    <property type="match status" value="1"/>
</dbReference>
<evidence type="ECO:0000313" key="7">
    <source>
        <dbReference type="EMBL" id="TKR87863.1"/>
    </source>
</evidence>
<dbReference type="PANTHER" id="PTHR22945">
    <property type="entry name" value="SERPENTINE RECEPTOR, CLASS D DELTA"/>
    <property type="match status" value="1"/>
</dbReference>